<reference evidence="10 11" key="1">
    <citation type="submission" date="2024-01" db="EMBL/GenBank/DDBJ databases">
        <title>Complete genome sequence of Citroniella saccharovorans strain M6.X9, isolated from human fecal sample.</title>
        <authorList>
            <person name="Cheng G."/>
            <person name="Westerholm M."/>
            <person name="Schnurer A."/>
        </authorList>
    </citation>
    <scope>NUCLEOTIDE SEQUENCE [LARGE SCALE GENOMIC DNA]</scope>
    <source>
        <strain evidence="10 11">DSM 29873</strain>
    </source>
</reference>
<feature type="binding site" evidence="8">
    <location>
        <begin position="24"/>
        <end position="29"/>
    </location>
    <ligand>
        <name>ATP</name>
        <dbReference type="ChEBI" id="CHEBI:30616"/>
    </ligand>
</feature>
<comment type="similarity">
    <text evidence="8">Belongs to the tRNA(Ile)-lysidine synthase family.</text>
</comment>
<comment type="domain">
    <text evidence="8">The N-terminal region contains the highly conserved SGGXDS motif, predicted to be a P-loop motif involved in ATP binding.</text>
</comment>
<dbReference type="Pfam" id="PF11734">
    <property type="entry name" value="TilS_C"/>
    <property type="match status" value="1"/>
</dbReference>
<dbReference type="SMART" id="SM00977">
    <property type="entry name" value="TilS_C"/>
    <property type="match status" value="1"/>
</dbReference>
<dbReference type="InterPro" id="IPR012094">
    <property type="entry name" value="tRNA_Ile_lys_synt"/>
</dbReference>
<evidence type="ECO:0000256" key="8">
    <source>
        <dbReference type="HAMAP-Rule" id="MF_01161"/>
    </source>
</evidence>
<dbReference type="EMBL" id="JAYKOT010000003">
    <property type="protein sequence ID" value="MEB3429055.1"/>
    <property type="molecule type" value="Genomic_DNA"/>
</dbReference>
<evidence type="ECO:0000256" key="7">
    <source>
        <dbReference type="ARBA" id="ARBA00048539"/>
    </source>
</evidence>
<keyword evidence="4 8" id="KW-0819">tRNA processing</keyword>
<sequence>MEFLEFSRANNLFSKGDAIILAVSGGSDSLCMLGKFLEVKEEYNLKLCLAHVNHLYRKEASSDAQYVRELGEKYGLDFYLEEKSMVDVARKEGLSIEEAGRKIRYDFFYRLKEDLEKNTDKNVLVATAHNKNDLVETFFLNLFRGTGLKGLTGIKAKTDSLIRPILFMEKKEIESYVKERGFKVRIDKTNFQNDFTRNSIRNELIPFIKEKYQENIIENIFRTAALLGSDYDLIKLNMDDFIYEFGVFKENKCILDRDSFLCKPKAFKLNLIRRIIFKLKGTLDGFTKAQFEEILNFLGSLSGKEMKILGISFRISFDKILIEKILEKDVIREINPIIISTLEDTSINFCDYKIDIKRIKSKKRDKTKAYYFSKDLNKIIIRSRKDGDRLLYSEGKSKKLKDIFIESKLDKNLRDKEPIFTDENGDIILVSNIRRSSRYYTKDGDEEMVMINIKKVNKTF</sequence>
<dbReference type="NCBIfam" id="TIGR02432">
    <property type="entry name" value="lysidine_TilS_N"/>
    <property type="match status" value="1"/>
</dbReference>
<comment type="subcellular location">
    <subcellularLocation>
        <location evidence="1 8">Cytoplasm</location>
    </subcellularLocation>
</comment>
<evidence type="ECO:0000313" key="11">
    <source>
        <dbReference type="Proteomes" id="UP001357733"/>
    </source>
</evidence>
<evidence type="ECO:0000256" key="2">
    <source>
        <dbReference type="ARBA" id="ARBA00022490"/>
    </source>
</evidence>
<dbReference type="InterPro" id="IPR012795">
    <property type="entry name" value="tRNA_Ile_lys_synt_N"/>
</dbReference>
<keyword evidence="5 8" id="KW-0547">Nucleotide-binding</keyword>
<dbReference type="Gene3D" id="3.40.50.620">
    <property type="entry name" value="HUPs"/>
    <property type="match status" value="1"/>
</dbReference>
<evidence type="ECO:0000313" key="10">
    <source>
        <dbReference type="EMBL" id="MEB3429055.1"/>
    </source>
</evidence>
<dbReference type="InterPro" id="IPR014729">
    <property type="entry name" value="Rossmann-like_a/b/a_fold"/>
</dbReference>
<dbReference type="Proteomes" id="UP001357733">
    <property type="component" value="Unassembled WGS sequence"/>
</dbReference>
<proteinExistence type="inferred from homology"/>
<dbReference type="CDD" id="cd01992">
    <property type="entry name" value="TilS_N"/>
    <property type="match status" value="1"/>
</dbReference>
<dbReference type="InterPro" id="IPR012796">
    <property type="entry name" value="Lysidine-tRNA-synth_C"/>
</dbReference>
<dbReference type="GO" id="GO:0006400">
    <property type="term" value="P:tRNA modification"/>
    <property type="evidence" value="ECO:0007669"/>
    <property type="project" value="UniProtKB-UniRule"/>
</dbReference>
<accession>A0AAW9MSS7</accession>
<comment type="caution">
    <text evidence="10">The sequence shown here is derived from an EMBL/GenBank/DDBJ whole genome shotgun (WGS) entry which is preliminary data.</text>
</comment>
<keyword evidence="6 8" id="KW-0067">ATP-binding</keyword>
<dbReference type="GO" id="GO:0005524">
    <property type="term" value="F:ATP binding"/>
    <property type="evidence" value="ECO:0007669"/>
    <property type="project" value="UniProtKB-UniRule"/>
</dbReference>
<evidence type="ECO:0000256" key="4">
    <source>
        <dbReference type="ARBA" id="ARBA00022694"/>
    </source>
</evidence>
<dbReference type="PANTHER" id="PTHR43033">
    <property type="entry name" value="TRNA(ILE)-LYSIDINE SYNTHASE-RELATED"/>
    <property type="match status" value="1"/>
</dbReference>
<dbReference type="GO" id="GO:0032267">
    <property type="term" value="F:tRNA(Ile)-lysidine synthase activity"/>
    <property type="evidence" value="ECO:0007669"/>
    <property type="project" value="UniProtKB-EC"/>
</dbReference>
<dbReference type="AlphaFoldDB" id="A0AAW9MSS7"/>
<evidence type="ECO:0000256" key="1">
    <source>
        <dbReference type="ARBA" id="ARBA00004496"/>
    </source>
</evidence>
<dbReference type="NCBIfam" id="TIGR02433">
    <property type="entry name" value="lysidine_TilS_C"/>
    <property type="match status" value="1"/>
</dbReference>
<keyword evidence="3 8" id="KW-0436">Ligase</keyword>
<dbReference type="SUPFAM" id="SSF52402">
    <property type="entry name" value="Adenine nucleotide alpha hydrolases-like"/>
    <property type="match status" value="1"/>
</dbReference>
<gene>
    <name evidence="8 10" type="primary">tilS</name>
    <name evidence="10" type="ORF">VLK81_03290</name>
</gene>
<evidence type="ECO:0000259" key="9">
    <source>
        <dbReference type="SMART" id="SM00977"/>
    </source>
</evidence>
<evidence type="ECO:0000256" key="6">
    <source>
        <dbReference type="ARBA" id="ARBA00022840"/>
    </source>
</evidence>
<evidence type="ECO:0000256" key="3">
    <source>
        <dbReference type="ARBA" id="ARBA00022598"/>
    </source>
</evidence>
<dbReference type="InterPro" id="IPR011063">
    <property type="entry name" value="TilS/TtcA_N"/>
</dbReference>
<protein>
    <recommendedName>
        <fullName evidence="8">tRNA(Ile)-lysidine synthase</fullName>
        <ecNumber evidence="8">6.3.4.19</ecNumber>
    </recommendedName>
    <alternativeName>
        <fullName evidence="8">tRNA(Ile)-2-lysyl-cytidine synthase</fullName>
    </alternativeName>
    <alternativeName>
        <fullName evidence="8">tRNA(Ile)-lysidine synthetase</fullName>
    </alternativeName>
</protein>
<feature type="domain" description="Lysidine-tRNA(Ile) synthetase C-terminal" evidence="9">
    <location>
        <begin position="379"/>
        <end position="451"/>
    </location>
</feature>
<dbReference type="RefSeq" id="WP_324619184.1">
    <property type="nucleotide sequence ID" value="NZ_JAYKOT010000003.1"/>
</dbReference>
<comment type="function">
    <text evidence="8">Ligates lysine onto the cytidine present at position 34 of the AUA codon-specific tRNA(Ile) that contains the anticodon CAU, in an ATP-dependent manner. Cytidine is converted to lysidine, thus changing the amino acid specificity of the tRNA from methionine to isoleucine.</text>
</comment>
<name>A0AAW9MSS7_9FIRM</name>
<dbReference type="HAMAP" id="MF_01161">
    <property type="entry name" value="tRNA_Ile_lys_synt"/>
    <property type="match status" value="1"/>
</dbReference>
<dbReference type="EC" id="6.3.4.19" evidence="8"/>
<organism evidence="10 11">
    <name type="scientific">Citroniella saccharovorans</name>
    <dbReference type="NCBI Taxonomy" id="2053367"/>
    <lineage>
        <taxon>Bacteria</taxon>
        <taxon>Bacillati</taxon>
        <taxon>Bacillota</taxon>
        <taxon>Tissierellia</taxon>
        <taxon>Tissierellales</taxon>
        <taxon>Peptoniphilaceae</taxon>
        <taxon>Citroniella</taxon>
    </lineage>
</organism>
<comment type="catalytic activity">
    <reaction evidence="7 8">
        <text>cytidine(34) in tRNA(Ile2) + L-lysine + ATP = lysidine(34) in tRNA(Ile2) + AMP + diphosphate + H(+)</text>
        <dbReference type="Rhea" id="RHEA:43744"/>
        <dbReference type="Rhea" id="RHEA-COMP:10625"/>
        <dbReference type="Rhea" id="RHEA-COMP:10670"/>
        <dbReference type="ChEBI" id="CHEBI:15378"/>
        <dbReference type="ChEBI" id="CHEBI:30616"/>
        <dbReference type="ChEBI" id="CHEBI:32551"/>
        <dbReference type="ChEBI" id="CHEBI:33019"/>
        <dbReference type="ChEBI" id="CHEBI:82748"/>
        <dbReference type="ChEBI" id="CHEBI:83665"/>
        <dbReference type="ChEBI" id="CHEBI:456215"/>
        <dbReference type="EC" id="6.3.4.19"/>
    </reaction>
</comment>
<keyword evidence="11" id="KW-1185">Reference proteome</keyword>
<dbReference type="SUPFAM" id="SSF56037">
    <property type="entry name" value="PheT/TilS domain"/>
    <property type="match status" value="1"/>
</dbReference>
<dbReference type="PANTHER" id="PTHR43033:SF1">
    <property type="entry name" value="TRNA(ILE)-LYSIDINE SYNTHASE-RELATED"/>
    <property type="match status" value="1"/>
</dbReference>
<dbReference type="GO" id="GO:0005737">
    <property type="term" value="C:cytoplasm"/>
    <property type="evidence" value="ECO:0007669"/>
    <property type="project" value="UniProtKB-SubCell"/>
</dbReference>
<dbReference type="Pfam" id="PF01171">
    <property type="entry name" value="ATP_bind_3"/>
    <property type="match status" value="1"/>
</dbReference>
<evidence type="ECO:0000256" key="5">
    <source>
        <dbReference type="ARBA" id="ARBA00022741"/>
    </source>
</evidence>
<keyword evidence="2 8" id="KW-0963">Cytoplasm</keyword>